<feature type="transmembrane region" description="Helical" evidence="4">
    <location>
        <begin position="21"/>
        <end position="44"/>
    </location>
</feature>
<feature type="region of interest" description="Disordered" evidence="3">
    <location>
        <begin position="1"/>
        <end position="23"/>
    </location>
</feature>
<dbReference type="GO" id="GO:0046872">
    <property type="term" value="F:metal ion binding"/>
    <property type="evidence" value="ECO:0007669"/>
    <property type="project" value="UniProtKB-KW"/>
</dbReference>
<dbReference type="CDD" id="cd00920">
    <property type="entry name" value="Cupredoxin"/>
    <property type="match status" value="1"/>
</dbReference>
<dbReference type="PROSITE" id="PS00079">
    <property type="entry name" value="MULTICOPPER_OXIDASE1"/>
    <property type="match status" value="1"/>
</dbReference>
<comment type="caution">
    <text evidence="6">The sequence shown here is derived from an EMBL/GenBank/DDBJ whole genome shotgun (WGS) entry which is preliminary data.</text>
</comment>
<dbReference type="SUPFAM" id="SSF49503">
    <property type="entry name" value="Cupredoxins"/>
    <property type="match status" value="1"/>
</dbReference>
<accession>A0A7Y9DQQ0</accession>
<evidence type="ECO:0000256" key="2">
    <source>
        <dbReference type="ARBA" id="ARBA00023008"/>
    </source>
</evidence>
<keyword evidence="4" id="KW-0812">Transmembrane</keyword>
<evidence type="ECO:0000313" key="6">
    <source>
        <dbReference type="EMBL" id="NYD24944.1"/>
    </source>
</evidence>
<organism evidence="6 7">
    <name type="scientific">Kineococcus aurantiacus</name>
    <dbReference type="NCBI Taxonomy" id="37633"/>
    <lineage>
        <taxon>Bacteria</taxon>
        <taxon>Bacillati</taxon>
        <taxon>Actinomycetota</taxon>
        <taxon>Actinomycetes</taxon>
        <taxon>Kineosporiales</taxon>
        <taxon>Kineosporiaceae</taxon>
        <taxon>Kineococcus</taxon>
    </lineage>
</organism>
<feature type="transmembrane region" description="Helical" evidence="4">
    <location>
        <begin position="105"/>
        <end position="128"/>
    </location>
</feature>
<dbReference type="InterPro" id="IPR028096">
    <property type="entry name" value="EfeO_Cupredoxin"/>
</dbReference>
<evidence type="ECO:0000259" key="5">
    <source>
        <dbReference type="Pfam" id="PF13473"/>
    </source>
</evidence>
<feature type="domain" description="EfeO-type cupredoxin-like" evidence="5">
    <location>
        <begin position="158"/>
        <end position="264"/>
    </location>
</feature>
<dbReference type="PROSITE" id="PS00196">
    <property type="entry name" value="COPPER_BLUE"/>
    <property type="match status" value="1"/>
</dbReference>
<dbReference type="EMBL" id="JACCBB010000001">
    <property type="protein sequence ID" value="NYD24944.1"/>
    <property type="molecule type" value="Genomic_DNA"/>
</dbReference>
<evidence type="ECO:0000256" key="1">
    <source>
        <dbReference type="ARBA" id="ARBA00022723"/>
    </source>
</evidence>
<proteinExistence type="predicted"/>
<dbReference type="RefSeq" id="WP_179755664.1">
    <property type="nucleotide sequence ID" value="NZ_BAAAGN010000015.1"/>
</dbReference>
<dbReference type="AlphaFoldDB" id="A0A7Y9DQQ0"/>
<evidence type="ECO:0000256" key="4">
    <source>
        <dbReference type="SAM" id="Phobius"/>
    </source>
</evidence>
<dbReference type="Gene3D" id="2.60.40.420">
    <property type="entry name" value="Cupredoxins - blue copper proteins"/>
    <property type="match status" value="1"/>
</dbReference>
<dbReference type="InterPro" id="IPR008972">
    <property type="entry name" value="Cupredoxin"/>
</dbReference>
<protein>
    <submittedName>
        <fullName evidence="6">Plastocyanin</fullName>
    </submittedName>
</protein>
<sequence length="292" mass="29830">MSTLDRSTSSSPRSASSTSPGPARWTTASLLALAAANLVGYLVLAGRPNPGMASASLLPLIAAAAVHRGRRWAPLAALLAVATTVGIRTTDLSFDLIRPGDPAPFAVAVLELLVAGLSLSGAAVTWTARRRSGETSGPSGAVFAIAGTAAAVAVGAVLLTASPQGEHTGGLSEAQRRALPSVDMVNYRFEAAQLRAGEGEPVAFRFTNDTDDSHSFTVDQLGIDVTVPSGRDRVVVLDAPAGEYEFHCSVGSHRRDGMEGRLVVTADAGAASTRPAASLTLTGDHPGGHHHG</sequence>
<reference evidence="6 7" key="1">
    <citation type="submission" date="2020-07" db="EMBL/GenBank/DDBJ databases">
        <title>Sequencing the genomes of 1000 actinobacteria strains.</title>
        <authorList>
            <person name="Klenk H.-P."/>
        </authorList>
    </citation>
    <scope>NUCLEOTIDE SEQUENCE [LARGE SCALE GENOMIC DNA]</scope>
    <source>
        <strain evidence="6 7">DSM 7487</strain>
    </source>
</reference>
<keyword evidence="4" id="KW-0472">Membrane</keyword>
<feature type="region of interest" description="Disordered" evidence="3">
    <location>
        <begin position="273"/>
        <end position="292"/>
    </location>
</feature>
<keyword evidence="4" id="KW-1133">Transmembrane helix</keyword>
<evidence type="ECO:0000313" key="7">
    <source>
        <dbReference type="Proteomes" id="UP000521922"/>
    </source>
</evidence>
<dbReference type="InterPro" id="IPR033138">
    <property type="entry name" value="Cu_oxidase_CS"/>
</dbReference>
<dbReference type="InterPro" id="IPR028871">
    <property type="entry name" value="BlueCu_1_BS"/>
</dbReference>
<keyword evidence="7" id="KW-1185">Reference proteome</keyword>
<feature type="transmembrane region" description="Helical" evidence="4">
    <location>
        <begin position="73"/>
        <end position="90"/>
    </location>
</feature>
<dbReference type="Proteomes" id="UP000521922">
    <property type="component" value="Unassembled WGS sequence"/>
</dbReference>
<feature type="transmembrane region" description="Helical" evidence="4">
    <location>
        <begin position="140"/>
        <end position="161"/>
    </location>
</feature>
<keyword evidence="2" id="KW-0186">Copper</keyword>
<dbReference type="Pfam" id="PF13473">
    <property type="entry name" value="Cupredoxin_1"/>
    <property type="match status" value="1"/>
</dbReference>
<gene>
    <name evidence="6" type="ORF">BJ968_004484</name>
</gene>
<keyword evidence="1" id="KW-0479">Metal-binding</keyword>
<name>A0A7Y9DQQ0_9ACTN</name>
<evidence type="ECO:0000256" key="3">
    <source>
        <dbReference type="SAM" id="MobiDB-lite"/>
    </source>
</evidence>